<dbReference type="InterPro" id="IPR050556">
    <property type="entry name" value="Type_II_TA_system_RNase"/>
</dbReference>
<protein>
    <submittedName>
        <fullName evidence="9">VapC toxin protein</fullName>
    </submittedName>
</protein>
<gene>
    <name evidence="9" type="ORF">OP10G_2230</name>
</gene>
<dbReference type="PANTHER" id="PTHR33653">
    <property type="entry name" value="RIBONUCLEASE VAPC2"/>
    <property type="match status" value="1"/>
</dbReference>
<accession>A0A068NPY5</accession>
<evidence type="ECO:0000256" key="2">
    <source>
        <dbReference type="ARBA" id="ARBA00022649"/>
    </source>
</evidence>
<sequence length="80" mass="9084">MRELEIVRKFSDPLTCHPFDERIADKAAELRAILVKQGNLIGPYDLQIAASALELRLTLVTHNLKEFARVPGLPLEDWES</sequence>
<evidence type="ECO:0000256" key="6">
    <source>
        <dbReference type="ARBA" id="ARBA00022842"/>
    </source>
</evidence>
<keyword evidence="6" id="KW-0460">Magnesium</keyword>
<dbReference type="HOGENOM" id="CLU_118482_5_3_0"/>
<feature type="domain" description="PIN" evidence="8">
    <location>
        <begin position="4"/>
        <end position="72"/>
    </location>
</feature>
<dbReference type="KEGG" id="fgi:OP10G_2230"/>
<keyword evidence="10" id="KW-1185">Reference proteome</keyword>
<dbReference type="Pfam" id="PF01850">
    <property type="entry name" value="PIN"/>
    <property type="match status" value="1"/>
</dbReference>
<dbReference type="InterPro" id="IPR002716">
    <property type="entry name" value="PIN_dom"/>
</dbReference>
<keyword evidence="4" id="KW-0479">Metal-binding</keyword>
<dbReference type="GO" id="GO:0046872">
    <property type="term" value="F:metal ion binding"/>
    <property type="evidence" value="ECO:0007669"/>
    <property type="project" value="UniProtKB-KW"/>
</dbReference>
<reference evidence="9 10" key="1">
    <citation type="journal article" date="2014" name="PLoS ONE">
        <title>The first complete genome sequence of the class fimbriimonadia in the phylum armatimonadetes.</title>
        <authorList>
            <person name="Hu Z.Y."/>
            <person name="Wang Y.Z."/>
            <person name="Im W.T."/>
            <person name="Wang S.Y."/>
            <person name="Zhao G.P."/>
            <person name="Zheng H.J."/>
            <person name="Quan Z.X."/>
        </authorList>
    </citation>
    <scope>NUCLEOTIDE SEQUENCE [LARGE SCALE GENOMIC DNA]</scope>
    <source>
        <strain evidence="9">Gsoil 348</strain>
    </source>
</reference>
<comment type="cofactor">
    <cofactor evidence="1">
        <name>Mg(2+)</name>
        <dbReference type="ChEBI" id="CHEBI:18420"/>
    </cofactor>
</comment>
<dbReference type="GO" id="GO:0004518">
    <property type="term" value="F:nuclease activity"/>
    <property type="evidence" value="ECO:0007669"/>
    <property type="project" value="UniProtKB-KW"/>
</dbReference>
<evidence type="ECO:0000313" key="10">
    <source>
        <dbReference type="Proteomes" id="UP000027982"/>
    </source>
</evidence>
<name>A0A068NPY5_FIMGI</name>
<evidence type="ECO:0000313" key="9">
    <source>
        <dbReference type="EMBL" id="AIE85598.1"/>
    </source>
</evidence>
<comment type="similarity">
    <text evidence="7">Belongs to the PINc/VapC protein family.</text>
</comment>
<dbReference type="Gene3D" id="3.40.50.1010">
    <property type="entry name" value="5'-nuclease"/>
    <property type="match status" value="1"/>
</dbReference>
<dbReference type="PANTHER" id="PTHR33653:SF1">
    <property type="entry name" value="RIBONUCLEASE VAPC2"/>
    <property type="match status" value="1"/>
</dbReference>
<evidence type="ECO:0000256" key="4">
    <source>
        <dbReference type="ARBA" id="ARBA00022723"/>
    </source>
</evidence>
<evidence type="ECO:0000256" key="1">
    <source>
        <dbReference type="ARBA" id="ARBA00001946"/>
    </source>
</evidence>
<dbReference type="EMBL" id="CP007139">
    <property type="protein sequence ID" value="AIE85598.1"/>
    <property type="molecule type" value="Genomic_DNA"/>
</dbReference>
<organism evidence="9 10">
    <name type="scientific">Fimbriimonas ginsengisoli Gsoil 348</name>
    <dbReference type="NCBI Taxonomy" id="661478"/>
    <lineage>
        <taxon>Bacteria</taxon>
        <taxon>Bacillati</taxon>
        <taxon>Armatimonadota</taxon>
        <taxon>Fimbriimonadia</taxon>
        <taxon>Fimbriimonadales</taxon>
        <taxon>Fimbriimonadaceae</taxon>
        <taxon>Fimbriimonas</taxon>
    </lineage>
</organism>
<evidence type="ECO:0000256" key="5">
    <source>
        <dbReference type="ARBA" id="ARBA00022801"/>
    </source>
</evidence>
<dbReference type="GO" id="GO:0016787">
    <property type="term" value="F:hydrolase activity"/>
    <property type="evidence" value="ECO:0007669"/>
    <property type="project" value="UniProtKB-KW"/>
</dbReference>
<dbReference type="AlphaFoldDB" id="A0A068NPY5"/>
<dbReference type="SUPFAM" id="SSF88723">
    <property type="entry name" value="PIN domain-like"/>
    <property type="match status" value="1"/>
</dbReference>
<keyword evidence="3" id="KW-0540">Nuclease</keyword>
<dbReference type="STRING" id="661478.OP10G_2230"/>
<keyword evidence="5" id="KW-0378">Hydrolase</keyword>
<evidence type="ECO:0000256" key="3">
    <source>
        <dbReference type="ARBA" id="ARBA00022722"/>
    </source>
</evidence>
<dbReference type="Proteomes" id="UP000027982">
    <property type="component" value="Chromosome"/>
</dbReference>
<evidence type="ECO:0000259" key="8">
    <source>
        <dbReference type="Pfam" id="PF01850"/>
    </source>
</evidence>
<dbReference type="eggNOG" id="COG1487">
    <property type="taxonomic scope" value="Bacteria"/>
</dbReference>
<evidence type="ECO:0000256" key="7">
    <source>
        <dbReference type="ARBA" id="ARBA00038093"/>
    </source>
</evidence>
<keyword evidence="2" id="KW-1277">Toxin-antitoxin system</keyword>
<dbReference type="InterPro" id="IPR029060">
    <property type="entry name" value="PIN-like_dom_sf"/>
</dbReference>
<dbReference type="CDD" id="cd09881">
    <property type="entry name" value="PIN_VapC4-5_FitB-like"/>
    <property type="match status" value="1"/>
</dbReference>
<proteinExistence type="inferred from homology"/>